<accession>A0A6D2LFG6</accession>
<keyword evidence="9" id="KW-1185">Reference proteome</keyword>
<dbReference type="InterPro" id="IPR001005">
    <property type="entry name" value="SANT/Myb"/>
</dbReference>
<dbReference type="CDD" id="cd11660">
    <property type="entry name" value="SANT_TRF"/>
    <property type="match status" value="1"/>
</dbReference>
<keyword evidence="3" id="KW-0862">Zinc</keyword>
<dbReference type="AlphaFoldDB" id="A0A6D2LFG6"/>
<feature type="compositionally biased region" description="Acidic residues" evidence="4">
    <location>
        <begin position="245"/>
        <end position="255"/>
    </location>
</feature>
<evidence type="ECO:0000313" key="8">
    <source>
        <dbReference type="EMBL" id="CAA7060741.1"/>
    </source>
</evidence>
<evidence type="ECO:0000259" key="5">
    <source>
        <dbReference type="PROSITE" id="PS50090"/>
    </source>
</evidence>
<feature type="region of interest" description="Disordered" evidence="4">
    <location>
        <begin position="151"/>
        <end position="366"/>
    </location>
</feature>
<dbReference type="SUPFAM" id="SSF57903">
    <property type="entry name" value="FYVE/PHD zinc finger"/>
    <property type="match status" value="1"/>
</dbReference>
<keyword evidence="2" id="KW-0863">Zinc-finger</keyword>
<gene>
    <name evidence="6" type="ORF">MERR_LOCUS22429</name>
    <name evidence="7" type="ORF">MERR_LOCUS46175</name>
    <name evidence="8" type="ORF">MERR_LOCUS47977</name>
</gene>
<dbReference type="PANTHER" id="PTHR47863">
    <property type="entry name" value="RING/FYVE/PHD ZINC FINGER SUPERFAMILY PROTEIN"/>
    <property type="match status" value="1"/>
</dbReference>
<dbReference type="GO" id="GO:0008270">
    <property type="term" value="F:zinc ion binding"/>
    <property type="evidence" value="ECO:0007669"/>
    <property type="project" value="UniProtKB-KW"/>
</dbReference>
<dbReference type="OrthoDB" id="608866at2759"/>
<feature type="compositionally biased region" description="Basic and acidic residues" evidence="4">
    <location>
        <begin position="231"/>
        <end position="244"/>
    </location>
</feature>
<sequence>MRSKSLLVRSSRNSLHPNPSPAPLPDGANEGVGSGVNTTQCDADVEAVPDSFDERDVPLKKRRCRGKTETSSEGSKTLSLDACIVCEISDERVIRCAGIGCFLSFHGECVNAEDLANSFCPYCWFKFLTTKTNSLREKAVEAEKAVSKYLDKEMNSTESVVKSQEDANLSGDEDGNEERSEDGTDIISDQELQGEKDVCSSKEEQVEAENDSDKSKGETMPLTEEIDQPEEDKGKLESGDKTIDENEASEDEERVDTERFQDAEDDKDDETAKDQTNVNTRAGKKGEASPFLSMQESFSGKEQEQVKQNEKPRRRRQLVLNDIDSEISSNESTNERNGEDVTGKITSSAKVTSPSGKMKNHQRKVSETTNVAKPKTARDIFFNKDQRRRLYWTLKEEEMLKVGVEKFAAEANKYMPWRKVLEMGKDVFHETRTPADLKDKWRNMIGRR</sequence>
<dbReference type="InterPro" id="IPR013083">
    <property type="entry name" value="Znf_RING/FYVE/PHD"/>
</dbReference>
<dbReference type="Gene3D" id="1.10.246.220">
    <property type="match status" value="1"/>
</dbReference>
<proteinExistence type="predicted"/>
<dbReference type="EMBL" id="CACVBM020001740">
    <property type="protein sequence ID" value="CAA7058939.1"/>
    <property type="molecule type" value="Genomic_DNA"/>
</dbReference>
<feature type="compositionally biased region" description="Basic and acidic residues" evidence="4">
    <location>
        <begin position="333"/>
        <end position="342"/>
    </location>
</feature>
<feature type="compositionally biased region" description="Basic and acidic residues" evidence="4">
    <location>
        <begin position="193"/>
        <end position="217"/>
    </location>
</feature>
<dbReference type="EMBL" id="CACVBM020001153">
    <property type="protein sequence ID" value="CAA7035194.1"/>
    <property type="molecule type" value="Genomic_DNA"/>
</dbReference>
<dbReference type="Proteomes" id="UP000467841">
    <property type="component" value="Unassembled WGS sequence"/>
</dbReference>
<dbReference type="InterPro" id="IPR009057">
    <property type="entry name" value="Homeodomain-like_sf"/>
</dbReference>
<dbReference type="EMBL" id="CACVBM020001830">
    <property type="protein sequence ID" value="CAA7060741.1"/>
    <property type="molecule type" value="Genomic_DNA"/>
</dbReference>
<dbReference type="PANTHER" id="PTHR47863:SF2">
    <property type="entry name" value="MYB-LIKE DOMAIN-CONTAINING PROTEIN"/>
    <property type="match status" value="1"/>
</dbReference>
<evidence type="ECO:0000256" key="1">
    <source>
        <dbReference type="ARBA" id="ARBA00022723"/>
    </source>
</evidence>
<feature type="compositionally biased region" description="Basic and acidic residues" evidence="4">
    <location>
        <begin position="299"/>
        <end position="311"/>
    </location>
</feature>
<evidence type="ECO:0000256" key="4">
    <source>
        <dbReference type="SAM" id="MobiDB-lite"/>
    </source>
</evidence>
<evidence type="ECO:0000313" key="6">
    <source>
        <dbReference type="EMBL" id="CAA7035194.1"/>
    </source>
</evidence>
<evidence type="ECO:0000313" key="9">
    <source>
        <dbReference type="Proteomes" id="UP000467841"/>
    </source>
</evidence>
<keyword evidence="1" id="KW-0479">Metal-binding</keyword>
<evidence type="ECO:0000256" key="3">
    <source>
        <dbReference type="ARBA" id="ARBA00022833"/>
    </source>
</evidence>
<protein>
    <recommendedName>
        <fullName evidence="5">Myb-like domain-containing protein</fullName>
    </recommendedName>
</protein>
<dbReference type="SUPFAM" id="SSF46689">
    <property type="entry name" value="Homeodomain-like"/>
    <property type="match status" value="1"/>
</dbReference>
<feature type="domain" description="Myb-like" evidence="5">
    <location>
        <begin position="384"/>
        <end position="445"/>
    </location>
</feature>
<reference evidence="7 9" key="1">
    <citation type="submission" date="2020-01" db="EMBL/GenBank/DDBJ databases">
        <authorList>
            <person name="Mishra B."/>
        </authorList>
    </citation>
    <scope>NUCLEOTIDE SEQUENCE [LARGE SCALE GENOMIC DNA]</scope>
</reference>
<evidence type="ECO:0000256" key="2">
    <source>
        <dbReference type="ARBA" id="ARBA00022771"/>
    </source>
</evidence>
<evidence type="ECO:0000313" key="7">
    <source>
        <dbReference type="EMBL" id="CAA7058939.1"/>
    </source>
</evidence>
<feature type="compositionally biased region" description="Polar residues" evidence="4">
    <location>
        <begin position="344"/>
        <end position="355"/>
    </location>
</feature>
<feature type="compositionally biased region" description="Polar residues" evidence="4">
    <location>
        <begin position="8"/>
        <end position="17"/>
    </location>
</feature>
<dbReference type="PROSITE" id="PS50090">
    <property type="entry name" value="MYB_LIKE"/>
    <property type="match status" value="1"/>
</dbReference>
<organism evidence="7 9">
    <name type="scientific">Microthlaspi erraticum</name>
    <dbReference type="NCBI Taxonomy" id="1685480"/>
    <lineage>
        <taxon>Eukaryota</taxon>
        <taxon>Viridiplantae</taxon>
        <taxon>Streptophyta</taxon>
        <taxon>Embryophyta</taxon>
        <taxon>Tracheophyta</taxon>
        <taxon>Spermatophyta</taxon>
        <taxon>Magnoliopsida</taxon>
        <taxon>eudicotyledons</taxon>
        <taxon>Gunneridae</taxon>
        <taxon>Pentapetalae</taxon>
        <taxon>rosids</taxon>
        <taxon>malvids</taxon>
        <taxon>Brassicales</taxon>
        <taxon>Brassicaceae</taxon>
        <taxon>Coluteocarpeae</taxon>
        <taxon>Microthlaspi</taxon>
    </lineage>
</organism>
<dbReference type="Gene3D" id="3.30.40.10">
    <property type="entry name" value="Zinc/RING finger domain, C3HC4 (zinc finger)"/>
    <property type="match status" value="1"/>
</dbReference>
<feature type="region of interest" description="Disordered" evidence="4">
    <location>
        <begin position="1"/>
        <end position="36"/>
    </location>
</feature>
<name>A0A6D2LFG6_9BRAS</name>
<dbReference type="InterPro" id="IPR011011">
    <property type="entry name" value="Znf_FYVE_PHD"/>
</dbReference>